<reference evidence="2" key="1">
    <citation type="journal article" date="2023" name="Front. Plant Sci.">
        <title>Chromosomal-level genome assembly of Melastoma candidum provides insights into trichome evolution.</title>
        <authorList>
            <person name="Zhong Y."/>
            <person name="Wu W."/>
            <person name="Sun C."/>
            <person name="Zou P."/>
            <person name="Liu Y."/>
            <person name="Dai S."/>
            <person name="Zhou R."/>
        </authorList>
    </citation>
    <scope>NUCLEOTIDE SEQUENCE [LARGE SCALE GENOMIC DNA]</scope>
</reference>
<protein>
    <submittedName>
        <fullName evidence="1">Uncharacterized protein</fullName>
    </submittedName>
</protein>
<organism evidence="1 2">
    <name type="scientific">Melastoma candidum</name>
    <dbReference type="NCBI Taxonomy" id="119954"/>
    <lineage>
        <taxon>Eukaryota</taxon>
        <taxon>Viridiplantae</taxon>
        <taxon>Streptophyta</taxon>
        <taxon>Embryophyta</taxon>
        <taxon>Tracheophyta</taxon>
        <taxon>Spermatophyta</taxon>
        <taxon>Magnoliopsida</taxon>
        <taxon>eudicotyledons</taxon>
        <taxon>Gunneridae</taxon>
        <taxon>Pentapetalae</taxon>
        <taxon>rosids</taxon>
        <taxon>malvids</taxon>
        <taxon>Myrtales</taxon>
        <taxon>Melastomataceae</taxon>
        <taxon>Melastomatoideae</taxon>
        <taxon>Melastomateae</taxon>
        <taxon>Melastoma</taxon>
    </lineage>
</organism>
<evidence type="ECO:0000313" key="2">
    <source>
        <dbReference type="Proteomes" id="UP001057402"/>
    </source>
</evidence>
<sequence length="308" mass="34545">MALESAVFPPDYCYPFRSELLCTDLPALEDSGGFLPCPFDPYLDPDWSVQSSNSTLALQLNELSSIDNGEVRQGGGEGDGGGTTTTSYLSRPKRRRPKSSKNKEDIENQRMTHIAVERNRRKQMNEHLASLRSLMPESYCQRVDQASIIGSAINFVKELEYKLHLLDARKDWPVLKSSNNSPGDLQGNGLGQHQFFLVGKSSTGIADIETSMVESHANLKIRSRRRPKQLLRLITGLQKLRLTVLHLNVHTFDQIVHYMISLKVEDSCELKSADDISSAVYRIFLHLQEQVLGKTQLDSSTSVFPNVP</sequence>
<proteinExistence type="predicted"/>
<name>A0ACB9QRL5_9MYRT</name>
<dbReference type="Proteomes" id="UP001057402">
    <property type="component" value="Chromosome 5"/>
</dbReference>
<accession>A0ACB9QRL5</accession>
<evidence type="ECO:0000313" key="1">
    <source>
        <dbReference type="EMBL" id="KAI4367863.1"/>
    </source>
</evidence>
<keyword evidence="2" id="KW-1185">Reference proteome</keyword>
<comment type="caution">
    <text evidence="1">The sequence shown here is derived from an EMBL/GenBank/DDBJ whole genome shotgun (WGS) entry which is preliminary data.</text>
</comment>
<gene>
    <name evidence="1" type="ORF">MLD38_016486</name>
</gene>
<dbReference type="EMBL" id="CM042884">
    <property type="protein sequence ID" value="KAI4367863.1"/>
    <property type="molecule type" value="Genomic_DNA"/>
</dbReference>